<comment type="caution">
    <text evidence="1">The sequence shown here is derived from an EMBL/GenBank/DDBJ whole genome shotgun (WGS) entry which is preliminary data.</text>
</comment>
<dbReference type="AlphaFoldDB" id="A0A0F8ZL86"/>
<protein>
    <submittedName>
        <fullName evidence="1">Uncharacterized protein</fullName>
    </submittedName>
</protein>
<proteinExistence type="predicted"/>
<sequence>MSDCSNIPVELVLSTTDPNLYDAKNKKWLWDGQMYWAVKCLPHRQTTVSDRVIPKLPANNYLKLDKIPAVWDYCKSTKCTANSESMHVIFTFNPQSTNPNDYLQFVVDIHCHVTDFPKHDIMDNGGNKFYIDIVEVGKMTREPYVEIWIARTHQDKKLTVAALKAAHAEFKEPGDDTSSRI</sequence>
<organism evidence="1">
    <name type="scientific">marine sediment metagenome</name>
    <dbReference type="NCBI Taxonomy" id="412755"/>
    <lineage>
        <taxon>unclassified sequences</taxon>
        <taxon>metagenomes</taxon>
        <taxon>ecological metagenomes</taxon>
    </lineage>
</organism>
<feature type="non-terminal residue" evidence="1">
    <location>
        <position position="181"/>
    </location>
</feature>
<reference evidence="1" key="1">
    <citation type="journal article" date="2015" name="Nature">
        <title>Complex archaea that bridge the gap between prokaryotes and eukaryotes.</title>
        <authorList>
            <person name="Spang A."/>
            <person name="Saw J.H."/>
            <person name="Jorgensen S.L."/>
            <person name="Zaremba-Niedzwiedzka K."/>
            <person name="Martijn J."/>
            <person name="Lind A.E."/>
            <person name="van Eijk R."/>
            <person name="Schleper C."/>
            <person name="Guy L."/>
            <person name="Ettema T.J."/>
        </authorList>
    </citation>
    <scope>NUCLEOTIDE SEQUENCE</scope>
</reference>
<evidence type="ECO:0000313" key="1">
    <source>
        <dbReference type="EMBL" id="KKK67169.1"/>
    </source>
</evidence>
<dbReference type="EMBL" id="LAZR01059737">
    <property type="protein sequence ID" value="KKK67169.1"/>
    <property type="molecule type" value="Genomic_DNA"/>
</dbReference>
<name>A0A0F8ZL86_9ZZZZ</name>
<accession>A0A0F8ZL86</accession>
<gene>
    <name evidence="1" type="ORF">LCGC14_2956750</name>
</gene>